<dbReference type="EC" id="2.7.2.11" evidence="10"/>
<comment type="subcellular location">
    <subcellularLocation>
        <location evidence="10">Cytoplasm</location>
    </subcellularLocation>
</comment>
<dbReference type="InterPro" id="IPR005715">
    <property type="entry name" value="Glu_5kinase/COase_Synthase"/>
</dbReference>
<keyword evidence="14" id="KW-1185">Reference proteome</keyword>
<feature type="binding site" evidence="10">
    <location>
        <begin position="159"/>
        <end position="160"/>
    </location>
    <ligand>
        <name>ATP</name>
        <dbReference type="ChEBI" id="CHEBI:30616"/>
    </ligand>
</feature>
<keyword evidence="3" id="KW-0597">Phosphoprotein</keyword>
<evidence type="ECO:0000256" key="6">
    <source>
        <dbReference type="ARBA" id="ARBA00022679"/>
    </source>
</evidence>
<feature type="compositionally biased region" description="Basic and acidic residues" evidence="11">
    <location>
        <begin position="353"/>
        <end position="380"/>
    </location>
</feature>
<dbReference type="SMART" id="SM00823">
    <property type="entry name" value="PKS_PP"/>
    <property type="match status" value="1"/>
</dbReference>
<dbReference type="Pfam" id="PF00550">
    <property type="entry name" value="PP-binding"/>
    <property type="match status" value="1"/>
</dbReference>
<comment type="pathway">
    <text evidence="10">Amino-acid biosynthesis; L-proline biosynthesis; L-glutamate 5-semialdehyde from L-glutamate: step 1/2.</text>
</comment>
<dbReference type="EMBL" id="JAJAUY010000007">
    <property type="protein sequence ID" value="MCB5178391.1"/>
    <property type="molecule type" value="Genomic_DNA"/>
</dbReference>
<evidence type="ECO:0000313" key="13">
    <source>
        <dbReference type="EMBL" id="MCB5178391.1"/>
    </source>
</evidence>
<comment type="function">
    <text evidence="10">Catalyzes the transfer of a phosphate group to glutamate to form L-glutamate 5-phosphate.</text>
</comment>
<keyword evidence="7 10" id="KW-0547">Nucleotide-binding</keyword>
<dbReference type="HAMAP" id="MF_00456">
    <property type="entry name" value="ProB"/>
    <property type="match status" value="1"/>
</dbReference>
<evidence type="ECO:0000256" key="3">
    <source>
        <dbReference type="ARBA" id="ARBA00022553"/>
    </source>
</evidence>
<evidence type="ECO:0000256" key="5">
    <source>
        <dbReference type="ARBA" id="ARBA00022650"/>
    </source>
</evidence>
<proteinExistence type="inferred from homology"/>
<feature type="binding site" evidence="10">
    <location>
        <position position="127"/>
    </location>
    <ligand>
        <name>substrate</name>
    </ligand>
</feature>
<sequence length="421" mass="42612">MGSSSLTTASGGLDAERLDALVDALAAARARGEQLVLVSSGAIAAGLAPLGLAARPEDLAHQQAAASVGQGLLIARYTASFARYGIRVGQVLLTNDDMAQDDRYGNARRTLDALLALGVLPVVNENDTTATDEIRFGDNDRLAALVAGLVRADRLVLLSDVDGVYDADPRLPGSRRIPEVRTGRELDGLDLSFPGSGLGSGGMATKVAAARTATGAGITVRLTAASRVADALAGRPCGTLFHAAAVERGAGAGDPAAGAGGRVTGAEFLAVVADVTGRSGLSLADAFHDIGGTSLQAMRICARLRRRTGVPLLPQALFESATLGEFLGGLFGREFGGGESGGGVHGEIGDEFGGEHTAEYRGADDGAHEGGHDGAHEGGHDGANGLGRGRPYEVLPEGELRGRTPAPDSTAGLCGGVRRAA</sequence>
<dbReference type="InterPro" id="IPR036393">
    <property type="entry name" value="AceGlu_kinase-like_sf"/>
</dbReference>
<dbReference type="PRINTS" id="PR00474">
    <property type="entry name" value="GLU5KINASE"/>
</dbReference>
<reference evidence="13 14" key="1">
    <citation type="submission" date="2021-10" db="EMBL/GenBank/DDBJ databases">
        <title>Streptomyces sp. strain SMC 277, a novel streptomycete isolated from soil.</title>
        <authorList>
            <person name="Chanama M."/>
        </authorList>
    </citation>
    <scope>NUCLEOTIDE SEQUENCE [LARGE SCALE GENOMIC DNA]</scope>
    <source>
        <strain evidence="13 14">SMC 277</strain>
    </source>
</reference>
<comment type="similarity">
    <text evidence="10">Belongs to the glutamate 5-kinase family.</text>
</comment>
<evidence type="ECO:0000256" key="7">
    <source>
        <dbReference type="ARBA" id="ARBA00022741"/>
    </source>
</evidence>
<accession>A0ABS8B1B7</accession>
<evidence type="ECO:0000256" key="11">
    <source>
        <dbReference type="SAM" id="MobiDB-lite"/>
    </source>
</evidence>
<evidence type="ECO:0000256" key="9">
    <source>
        <dbReference type="ARBA" id="ARBA00022840"/>
    </source>
</evidence>
<organism evidence="13 14">
    <name type="scientific">Streptomyces antimicrobicus</name>
    <dbReference type="NCBI Taxonomy" id="2883108"/>
    <lineage>
        <taxon>Bacteria</taxon>
        <taxon>Bacillati</taxon>
        <taxon>Actinomycetota</taxon>
        <taxon>Actinomycetes</taxon>
        <taxon>Kitasatosporales</taxon>
        <taxon>Streptomycetaceae</taxon>
        <taxon>Streptomyces</taxon>
    </lineage>
</organism>
<gene>
    <name evidence="10 13" type="primary">proB</name>
    <name evidence="13" type="ORF">LG632_03180</name>
</gene>
<dbReference type="Gene3D" id="3.40.1160.10">
    <property type="entry name" value="Acetylglutamate kinase-like"/>
    <property type="match status" value="1"/>
</dbReference>
<keyword evidence="8 10" id="KW-0418">Kinase</keyword>
<dbReference type="NCBIfam" id="TIGR01027">
    <property type="entry name" value="proB"/>
    <property type="match status" value="1"/>
</dbReference>
<comment type="catalytic activity">
    <reaction evidence="10">
        <text>L-glutamate + ATP = L-glutamyl 5-phosphate + ADP</text>
        <dbReference type="Rhea" id="RHEA:14877"/>
        <dbReference type="ChEBI" id="CHEBI:29985"/>
        <dbReference type="ChEBI" id="CHEBI:30616"/>
        <dbReference type="ChEBI" id="CHEBI:58274"/>
        <dbReference type="ChEBI" id="CHEBI:456216"/>
        <dbReference type="EC" id="2.7.2.11"/>
    </reaction>
</comment>
<keyword evidence="9 10" id="KW-0067">ATP-binding</keyword>
<evidence type="ECO:0000259" key="12">
    <source>
        <dbReference type="PROSITE" id="PS50075"/>
    </source>
</evidence>
<evidence type="ECO:0000313" key="14">
    <source>
        <dbReference type="Proteomes" id="UP001199054"/>
    </source>
</evidence>
<dbReference type="InterPro" id="IPR041739">
    <property type="entry name" value="G5K_ProB"/>
</dbReference>
<evidence type="ECO:0000256" key="10">
    <source>
        <dbReference type="HAMAP-Rule" id="MF_00456"/>
    </source>
</evidence>
<dbReference type="InterPro" id="IPR036736">
    <property type="entry name" value="ACP-like_sf"/>
</dbReference>
<dbReference type="InterPro" id="IPR001048">
    <property type="entry name" value="Asp/Glu/Uridylate_kinase"/>
</dbReference>
<dbReference type="PROSITE" id="PS00902">
    <property type="entry name" value="GLUTAMATE_5_KINASE"/>
    <property type="match status" value="1"/>
</dbReference>
<dbReference type="PANTHER" id="PTHR43654">
    <property type="entry name" value="GLUTAMATE 5-KINASE"/>
    <property type="match status" value="1"/>
</dbReference>
<evidence type="ECO:0000256" key="1">
    <source>
        <dbReference type="ARBA" id="ARBA00022450"/>
    </source>
</evidence>
<dbReference type="RefSeq" id="WP_226724997.1">
    <property type="nucleotide sequence ID" value="NZ_JAJAUY010000007.1"/>
</dbReference>
<keyword evidence="2 10" id="KW-0963">Cytoplasm</keyword>
<protein>
    <recommendedName>
        <fullName evidence="10">Glutamate 5-kinase</fullName>
        <ecNumber evidence="10">2.7.2.11</ecNumber>
    </recommendedName>
    <alternativeName>
        <fullName evidence="10">Gamma-glutamyl kinase</fullName>
        <shortName evidence="10">GK</shortName>
    </alternativeName>
</protein>
<dbReference type="InterPro" id="IPR001057">
    <property type="entry name" value="Glu/AcGlu_kinase"/>
</dbReference>
<comment type="caution">
    <text evidence="13">The sequence shown here is derived from an EMBL/GenBank/DDBJ whole genome shotgun (WGS) entry which is preliminary data.</text>
</comment>
<name>A0ABS8B1B7_9ACTN</name>
<dbReference type="Gene3D" id="1.10.1200.10">
    <property type="entry name" value="ACP-like"/>
    <property type="match status" value="1"/>
</dbReference>
<feature type="binding site" evidence="10">
    <location>
        <begin position="200"/>
        <end position="206"/>
    </location>
    <ligand>
        <name>ATP</name>
        <dbReference type="ChEBI" id="CHEBI:30616"/>
    </ligand>
</feature>
<feature type="binding site" evidence="10">
    <location>
        <position position="40"/>
    </location>
    <ligand>
        <name>substrate</name>
    </ligand>
</feature>
<evidence type="ECO:0000256" key="4">
    <source>
        <dbReference type="ARBA" id="ARBA00022605"/>
    </source>
</evidence>
<evidence type="ECO:0000256" key="8">
    <source>
        <dbReference type="ARBA" id="ARBA00022777"/>
    </source>
</evidence>
<keyword evidence="5 10" id="KW-0641">Proline biosynthesis</keyword>
<comment type="caution">
    <text evidence="10">Lacks conserved residue(s) required for the propagation of feature annotation.</text>
</comment>
<dbReference type="GO" id="GO:0004349">
    <property type="term" value="F:glutamate 5-kinase activity"/>
    <property type="evidence" value="ECO:0007669"/>
    <property type="project" value="UniProtKB-EC"/>
</dbReference>
<dbReference type="PROSITE" id="PS50075">
    <property type="entry name" value="CARRIER"/>
    <property type="match status" value="1"/>
</dbReference>
<feature type="domain" description="Carrier" evidence="12">
    <location>
        <begin position="259"/>
        <end position="334"/>
    </location>
</feature>
<keyword evidence="4 10" id="KW-0028">Amino-acid biosynthesis</keyword>
<evidence type="ECO:0000256" key="2">
    <source>
        <dbReference type="ARBA" id="ARBA00022490"/>
    </source>
</evidence>
<dbReference type="InterPro" id="IPR020806">
    <property type="entry name" value="PKS_PP-bd"/>
</dbReference>
<keyword evidence="6 10" id="KW-0808">Transferase</keyword>
<dbReference type="SUPFAM" id="SSF53633">
    <property type="entry name" value="Carbamate kinase-like"/>
    <property type="match status" value="1"/>
</dbReference>
<feature type="region of interest" description="Disordered" evidence="11">
    <location>
        <begin position="351"/>
        <end position="421"/>
    </location>
</feature>
<dbReference type="InterPro" id="IPR019797">
    <property type="entry name" value="Glutamate_5-kinase_CS"/>
</dbReference>
<dbReference type="PANTHER" id="PTHR43654:SF1">
    <property type="entry name" value="ISOPENTENYL PHOSPHATE KINASE"/>
    <property type="match status" value="1"/>
</dbReference>
<keyword evidence="1" id="KW-0596">Phosphopantetheine</keyword>
<dbReference type="CDD" id="cd04242">
    <property type="entry name" value="AAK_G5K_ProB"/>
    <property type="match status" value="1"/>
</dbReference>
<dbReference type="SUPFAM" id="SSF47336">
    <property type="entry name" value="ACP-like"/>
    <property type="match status" value="1"/>
</dbReference>
<dbReference type="InterPro" id="IPR009081">
    <property type="entry name" value="PP-bd_ACP"/>
</dbReference>
<dbReference type="Pfam" id="PF00696">
    <property type="entry name" value="AA_kinase"/>
    <property type="match status" value="1"/>
</dbReference>
<dbReference type="Proteomes" id="UP001199054">
    <property type="component" value="Unassembled WGS sequence"/>
</dbReference>
<feature type="binding site" evidence="10">
    <location>
        <position position="139"/>
    </location>
    <ligand>
        <name>substrate</name>
    </ligand>
</feature>